<proteinExistence type="inferred from homology"/>
<evidence type="ECO:0000313" key="14">
    <source>
        <dbReference type="EMBL" id="MBF0934726.1"/>
    </source>
</evidence>
<evidence type="ECO:0000256" key="8">
    <source>
        <dbReference type="ARBA" id="ARBA00022989"/>
    </source>
</evidence>
<dbReference type="Proteomes" id="UP000757900">
    <property type="component" value="Unassembled WGS sequence"/>
</dbReference>
<evidence type="ECO:0000256" key="4">
    <source>
        <dbReference type="ARBA" id="ARBA00020739"/>
    </source>
</evidence>
<evidence type="ECO:0000256" key="6">
    <source>
        <dbReference type="ARBA" id="ARBA00022692"/>
    </source>
</evidence>
<organism evidence="14 15">
    <name type="scientific">Abiotrophia defectiva</name>
    <name type="common">Streptococcus defectivus</name>
    <dbReference type="NCBI Taxonomy" id="46125"/>
    <lineage>
        <taxon>Bacteria</taxon>
        <taxon>Bacillati</taxon>
        <taxon>Bacillota</taxon>
        <taxon>Bacilli</taxon>
        <taxon>Lactobacillales</taxon>
        <taxon>Aerococcaceae</taxon>
        <taxon>Abiotrophia</taxon>
    </lineage>
</organism>
<dbReference type="RefSeq" id="WP_314250480.1">
    <property type="nucleotide sequence ID" value="NZ_CAURBS010000019.1"/>
</dbReference>
<comment type="caution">
    <text evidence="14">The sequence shown here is derived from an EMBL/GenBank/DDBJ whole genome shotgun (WGS) entry which is preliminary data.</text>
</comment>
<gene>
    <name evidence="14" type="ORF">HXK00_03660</name>
</gene>
<dbReference type="Pfam" id="PF02706">
    <property type="entry name" value="Wzz"/>
    <property type="match status" value="1"/>
</dbReference>
<dbReference type="GO" id="GO:0004713">
    <property type="term" value="F:protein tyrosine kinase activity"/>
    <property type="evidence" value="ECO:0007669"/>
    <property type="project" value="TreeGrafter"/>
</dbReference>
<reference evidence="14" key="1">
    <citation type="submission" date="2020-04" db="EMBL/GenBank/DDBJ databases">
        <title>Deep metagenomics examines the oral microbiome during advanced dental caries in children, revealing novel taxa and co-occurrences with host molecules.</title>
        <authorList>
            <person name="Baker J.L."/>
            <person name="Morton J.T."/>
            <person name="Dinis M."/>
            <person name="Alvarez R."/>
            <person name="Tran N.C."/>
            <person name="Knight R."/>
            <person name="Edlund A."/>
        </authorList>
    </citation>
    <scope>NUCLEOTIDE SEQUENCE</scope>
    <source>
        <strain evidence="14">JCVI_23_bin.16</strain>
    </source>
</reference>
<sequence length="229" mass="25588">METKNQEFVEIDPMALLRKLWAAKFIIVFVTVVLAVATLLVNLVVIRPTFESTTRVYVVNQTEDKAVTTQDLQLGNFLVKDYKEIILSDTVMSEVINSENLSLTPSQLKRVVKVDSPRDTRILSISVSDRDPQKASNLANRVREVASEQIKRVTKVNDVTTLEEAKPTNIKSSPKTRRNTLLAAALGFLLSAGYILVRELLDDRVRYAEDVEDGLGLVLLGIVPQANHK</sequence>
<comment type="pathway">
    <text evidence="2">Capsule biogenesis; capsule polysaccharide biosynthesis.</text>
</comment>
<evidence type="ECO:0000256" key="11">
    <source>
        <dbReference type="ARBA" id="ARBA00045736"/>
    </source>
</evidence>
<dbReference type="GO" id="GO:0005886">
    <property type="term" value="C:plasma membrane"/>
    <property type="evidence" value="ECO:0007669"/>
    <property type="project" value="UniProtKB-SubCell"/>
</dbReference>
<dbReference type="PANTHER" id="PTHR32309:SF13">
    <property type="entry name" value="FERRIC ENTEROBACTIN TRANSPORT PROTEIN FEPE"/>
    <property type="match status" value="1"/>
</dbReference>
<keyword evidence="8 12" id="KW-1133">Transmembrane helix</keyword>
<keyword evidence="7" id="KW-0972">Capsule biogenesis/degradation</keyword>
<accession>A0A929MS59</accession>
<keyword evidence="5" id="KW-1003">Cell membrane</keyword>
<evidence type="ECO:0000256" key="9">
    <source>
        <dbReference type="ARBA" id="ARBA00023136"/>
    </source>
</evidence>
<dbReference type="GO" id="GO:0000271">
    <property type="term" value="P:polysaccharide biosynthetic process"/>
    <property type="evidence" value="ECO:0007669"/>
    <property type="project" value="UniProtKB-KW"/>
</dbReference>
<feature type="transmembrane region" description="Helical" evidence="12">
    <location>
        <begin position="20"/>
        <end position="45"/>
    </location>
</feature>
<evidence type="ECO:0000256" key="2">
    <source>
        <dbReference type="ARBA" id="ARBA00005132"/>
    </source>
</evidence>
<comment type="subcellular location">
    <subcellularLocation>
        <location evidence="1">Cell membrane</location>
        <topology evidence="1">Multi-pass membrane protein</topology>
    </subcellularLocation>
</comment>
<comment type="function">
    <text evidence="11">Required for CpsD phosphorylation. Involved in the regulation of capsular polysaccharide biosynthesis. May be part of a complex that directs the coordinated polymerization and export to the cell surface of the capsular polysaccharide.</text>
</comment>
<evidence type="ECO:0000256" key="12">
    <source>
        <dbReference type="SAM" id="Phobius"/>
    </source>
</evidence>
<dbReference type="InterPro" id="IPR050445">
    <property type="entry name" value="Bact_polysacc_biosynth/exp"/>
</dbReference>
<keyword evidence="6 12" id="KW-0812">Transmembrane</keyword>
<evidence type="ECO:0000256" key="5">
    <source>
        <dbReference type="ARBA" id="ARBA00022475"/>
    </source>
</evidence>
<name>A0A929MS59_ABIDE</name>
<dbReference type="EMBL" id="JABZFV010000058">
    <property type="protein sequence ID" value="MBF0934726.1"/>
    <property type="molecule type" value="Genomic_DNA"/>
</dbReference>
<evidence type="ECO:0000256" key="7">
    <source>
        <dbReference type="ARBA" id="ARBA00022903"/>
    </source>
</evidence>
<evidence type="ECO:0000256" key="10">
    <source>
        <dbReference type="ARBA" id="ARBA00023169"/>
    </source>
</evidence>
<evidence type="ECO:0000313" key="15">
    <source>
        <dbReference type="Proteomes" id="UP000757900"/>
    </source>
</evidence>
<dbReference type="InterPro" id="IPR003856">
    <property type="entry name" value="LPS_length_determ_N"/>
</dbReference>
<dbReference type="PANTHER" id="PTHR32309">
    <property type="entry name" value="TYROSINE-PROTEIN KINASE"/>
    <property type="match status" value="1"/>
</dbReference>
<feature type="transmembrane region" description="Helical" evidence="12">
    <location>
        <begin position="180"/>
        <end position="197"/>
    </location>
</feature>
<evidence type="ECO:0000256" key="3">
    <source>
        <dbReference type="ARBA" id="ARBA00006683"/>
    </source>
</evidence>
<keyword evidence="9 12" id="KW-0472">Membrane</keyword>
<evidence type="ECO:0000259" key="13">
    <source>
        <dbReference type="Pfam" id="PF02706"/>
    </source>
</evidence>
<dbReference type="AlphaFoldDB" id="A0A929MS59"/>
<protein>
    <recommendedName>
        <fullName evidence="4">Capsular polysaccharide biosynthesis protein CpsC</fullName>
    </recommendedName>
</protein>
<feature type="domain" description="Polysaccharide chain length determinant N-terminal" evidence="13">
    <location>
        <begin position="10"/>
        <end position="98"/>
    </location>
</feature>
<evidence type="ECO:0000256" key="1">
    <source>
        <dbReference type="ARBA" id="ARBA00004651"/>
    </source>
</evidence>
<comment type="similarity">
    <text evidence="3">Belongs to the CpsC/CapA family.</text>
</comment>
<keyword evidence="10" id="KW-0270">Exopolysaccharide synthesis</keyword>